<dbReference type="OrthoDB" id="419598at2759"/>
<dbReference type="AlphaFoldDB" id="A0A0C3G9J2"/>
<proteinExistence type="predicted"/>
<dbReference type="PANTHER" id="PTHR47706:SF9">
    <property type="entry name" value="NMRA-LIKE DOMAIN-CONTAINING PROTEIN-RELATED"/>
    <property type="match status" value="1"/>
</dbReference>
<dbReference type="Gene3D" id="3.40.50.720">
    <property type="entry name" value="NAD(P)-binding Rossmann-like Domain"/>
    <property type="match status" value="1"/>
</dbReference>
<dbReference type="InterPro" id="IPR008030">
    <property type="entry name" value="NmrA-like"/>
</dbReference>
<reference evidence="5" key="2">
    <citation type="submission" date="2015-01" db="EMBL/GenBank/DDBJ databases">
        <title>Evolutionary Origins and Diversification of the Mycorrhizal Mutualists.</title>
        <authorList>
            <consortium name="DOE Joint Genome Institute"/>
            <consortium name="Mycorrhizal Genomics Consortium"/>
            <person name="Kohler A."/>
            <person name="Kuo A."/>
            <person name="Nagy L.G."/>
            <person name="Floudas D."/>
            <person name="Copeland A."/>
            <person name="Barry K.W."/>
            <person name="Cichocki N."/>
            <person name="Veneault-Fourrey C."/>
            <person name="LaButti K."/>
            <person name="Lindquist E.A."/>
            <person name="Lipzen A."/>
            <person name="Lundell T."/>
            <person name="Morin E."/>
            <person name="Murat C."/>
            <person name="Riley R."/>
            <person name="Ohm R."/>
            <person name="Sun H."/>
            <person name="Tunlid A."/>
            <person name="Henrissat B."/>
            <person name="Grigoriev I.V."/>
            <person name="Hibbett D.S."/>
            <person name="Martin F."/>
        </authorList>
    </citation>
    <scope>NUCLEOTIDE SEQUENCE [LARGE SCALE GENOMIC DNA]</scope>
    <source>
        <strain evidence="5">Zn</strain>
    </source>
</reference>
<evidence type="ECO:0000256" key="1">
    <source>
        <dbReference type="ARBA" id="ARBA00022857"/>
    </source>
</evidence>
<keyword evidence="5" id="KW-1185">Reference proteome</keyword>
<evidence type="ECO:0000313" key="5">
    <source>
        <dbReference type="Proteomes" id="UP000054321"/>
    </source>
</evidence>
<evidence type="ECO:0000313" key="4">
    <source>
        <dbReference type="EMBL" id="KIM92870.1"/>
    </source>
</evidence>
<organism evidence="4 5">
    <name type="scientific">Oidiodendron maius (strain Zn)</name>
    <dbReference type="NCBI Taxonomy" id="913774"/>
    <lineage>
        <taxon>Eukaryota</taxon>
        <taxon>Fungi</taxon>
        <taxon>Dikarya</taxon>
        <taxon>Ascomycota</taxon>
        <taxon>Pezizomycotina</taxon>
        <taxon>Leotiomycetes</taxon>
        <taxon>Leotiomycetes incertae sedis</taxon>
        <taxon>Myxotrichaceae</taxon>
        <taxon>Oidiodendron</taxon>
    </lineage>
</organism>
<dbReference type="InterPro" id="IPR051609">
    <property type="entry name" value="NmrA/Isoflavone_reductase-like"/>
</dbReference>
<accession>A0A0C3G9J2</accession>
<reference evidence="4 5" key="1">
    <citation type="submission" date="2014-04" db="EMBL/GenBank/DDBJ databases">
        <authorList>
            <consortium name="DOE Joint Genome Institute"/>
            <person name="Kuo A."/>
            <person name="Martino E."/>
            <person name="Perotto S."/>
            <person name="Kohler A."/>
            <person name="Nagy L.G."/>
            <person name="Floudas D."/>
            <person name="Copeland A."/>
            <person name="Barry K.W."/>
            <person name="Cichocki N."/>
            <person name="Veneault-Fourrey C."/>
            <person name="LaButti K."/>
            <person name="Lindquist E.A."/>
            <person name="Lipzen A."/>
            <person name="Lundell T."/>
            <person name="Morin E."/>
            <person name="Murat C."/>
            <person name="Sun H."/>
            <person name="Tunlid A."/>
            <person name="Henrissat B."/>
            <person name="Grigoriev I.V."/>
            <person name="Hibbett D.S."/>
            <person name="Martin F."/>
            <person name="Nordberg H.P."/>
            <person name="Cantor M.N."/>
            <person name="Hua S.X."/>
        </authorList>
    </citation>
    <scope>NUCLEOTIDE SEQUENCE [LARGE SCALE GENOMIC DNA]</scope>
    <source>
        <strain evidence="4 5">Zn</strain>
    </source>
</reference>
<protein>
    <recommendedName>
        <fullName evidence="3">NmrA-like domain-containing protein</fullName>
    </recommendedName>
</protein>
<keyword evidence="1" id="KW-0521">NADP</keyword>
<evidence type="ECO:0000256" key="2">
    <source>
        <dbReference type="ARBA" id="ARBA00023002"/>
    </source>
</evidence>
<dbReference type="EMBL" id="KN832904">
    <property type="protein sequence ID" value="KIM92870.1"/>
    <property type="molecule type" value="Genomic_DNA"/>
</dbReference>
<dbReference type="STRING" id="913774.A0A0C3G9J2"/>
<dbReference type="PANTHER" id="PTHR47706">
    <property type="entry name" value="NMRA-LIKE FAMILY PROTEIN"/>
    <property type="match status" value="1"/>
</dbReference>
<gene>
    <name evidence="4" type="ORF">OIDMADRAFT_138863</name>
</gene>
<dbReference type="InterPro" id="IPR045312">
    <property type="entry name" value="PCBER-like"/>
</dbReference>
<dbReference type="GO" id="GO:0016491">
    <property type="term" value="F:oxidoreductase activity"/>
    <property type="evidence" value="ECO:0007669"/>
    <property type="project" value="UniProtKB-KW"/>
</dbReference>
<keyword evidence="2" id="KW-0560">Oxidoreductase</keyword>
<dbReference type="HOGENOM" id="CLU_044876_6_0_1"/>
<dbReference type="Gene3D" id="3.90.25.10">
    <property type="entry name" value="UDP-galactose 4-epimerase, domain 1"/>
    <property type="match status" value="1"/>
</dbReference>
<dbReference type="InParanoid" id="A0A0C3G9J2"/>
<evidence type="ECO:0000259" key="3">
    <source>
        <dbReference type="Pfam" id="PF05368"/>
    </source>
</evidence>
<dbReference type="InterPro" id="IPR036291">
    <property type="entry name" value="NAD(P)-bd_dom_sf"/>
</dbReference>
<dbReference type="CDD" id="cd05259">
    <property type="entry name" value="PCBER_SDR_a"/>
    <property type="match status" value="1"/>
</dbReference>
<feature type="domain" description="NmrA-like" evidence="3">
    <location>
        <begin position="3"/>
        <end position="243"/>
    </location>
</feature>
<dbReference type="Pfam" id="PF05368">
    <property type="entry name" value="NmrA"/>
    <property type="match status" value="1"/>
</dbReference>
<dbReference type="Proteomes" id="UP000054321">
    <property type="component" value="Unassembled WGS sequence"/>
</dbReference>
<name>A0A0C3G9J2_OIDMZ</name>
<dbReference type="SUPFAM" id="SSF51735">
    <property type="entry name" value="NAD(P)-binding Rossmann-fold domains"/>
    <property type="match status" value="1"/>
</dbReference>
<sequence>MSKQRVLLLGATGETGSSILTGLLAFDKFEVEILIRPSSTDKPEVEQLSAKGIRVRIADISGPVDDLVSVLLGVDIFISAISGTSQLAQMDIATAVKKAGIKRFVPCCFATICPPGNVMLLRDEKEEVNQHIKKLFLPYTIIDVGYWYQLSCPRLPSGRIDYATFPGMNASLHGDGEALNILTDLRDVGHFVARIVYDERTLNKSVFCWGDILSENQVYNILEEVSGEKLERHYISAADVEARVVHATELLREDPSNARTRVGVYSAQYDYSKYIRADNRPEYAKYLGYLDARELYPNFVPKGFREFAVDLLDKKVVRPYSSARYN</sequence>